<dbReference type="Proteomes" id="UP000241462">
    <property type="component" value="Unassembled WGS sequence"/>
</dbReference>
<reference evidence="1 2" key="1">
    <citation type="journal article" date="2018" name="Mycol. Prog.">
        <title>Coniella lustricola, a new species from submerged detritus.</title>
        <authorList>
            <person name="Raudabaugh D.B."/>
            <person name="Iturriaga T."/>
            <person name="Carver A."/>
            <person name="Mondo S."/>
            <person name="Pangilinan J."/>
            <person name="Lipzen A."/>
            <person name="He G."/>
            <person name="Amirebrahimi M."/>
            <person name="Grigoriev I.V."/>
            <person name="Miller A.N."/>
        </authorList>
    </citation>
    <scope>NUCLEOTIDE SEQUENCE [LARGE SCALE GENOMIC DNA]</scope>
    <source>
        <strain evidence="1 2">B22-T-1</strain>
    </source>
</reference>
<accession>A0A2T2ZT80</accession>
<dbReference type="AlphaFoldDB" id="A0A2T2ZT80"/>
<gene>
    <name evidence="1" type="ORF">BD289DRAFT_447341</name>
</gene>
<name>A0A2T2ZT80_9PEZI</name>
<dbReference type="OrthoDB" id="5401396at2759"/>
<organism evidence="1 2">
    <name type="scientific">Coniella lustricola</name>
    <dbReference type="NCBI Taxonomy" id="2025994"/>
    <lineage>
        <taxon>Eukaryota</taxon>
        <taxon>Fungi</taxon>
        <taxon>Dikarya</taxon>
        <taxon>Ascomycota</taxon>
        <taxon>Pezizomycotina</taxon>
        <taxon>Sordariomycetes</taxon>
        <taxon>Sordariomycetidae</taxon>
        <taxon>Diaporthales</taxon>
        <taxon>Schizoparmaceae</taxon>
        <taxon>Coniella</taxon>
    </lineage>
</organism>
<dbReference type="InParanoid" id="A0A2T2ZT80"/>
<dbReference type="Gene3D" id="2.60.20.10">
    <property type="entry name" value="Crystallins"/>
    <property type="match status" value="1"/>
</dbReference>
<sequence length="97" mass="10728">MSYPQCRRLLFHSCFAAVCCVHGIWQINSTLMTNLRFIVDFPSAYNDSVSSVDTGGPQCDFFTGDNCTGDDWSTNGTQYLIPGEYNDAFSSVACMVD</sequence>
<evidence type="ECO:0000313" key="2">
    <source>
        <dbReference type="Proteomes" id="UP000241462"/>
    </source>
</evidence>
<dbReference type="EMBL" id="KZ678739">
    <property type="protein sequence ID" value="PSR75847.1"/>
    <property type="molecule type" value="Genomic_DNA"/>
</dbReference>
<keyword evidence="2" id="KW-1185">Reference proteome</keyword>
<proteinExistence type="predicted"/>
<evidence type="ECO:0000313" key="1">
    <source>
        <dbReference type="EMBL" id="PSR75847.1"/>
    </source>
</evidence>
<protein>
    <submittedName>
        <fullName evidence="1">Uncharacterized protein</fullName>
    </submittedName>
</protein>